<protein>
    <submittedName>
        <fullName evidence="3">Flavin reductase family protein</fullName>
        <ecNumber evidence="3">1.-.-.-</ecNumber>
    </submittedName>
</protein>
<dbReference type="SMART" id="SM00903">
    <property type="entry name" value="Flavin_Reduct"/>
    <property type="match status" value="1"/>
</dbReference>
<comment type="caution">
    <text evidence="3">The sequence shown here is derived from an EMBL/GenBank/DDBJ whole genome shotgun (WGS) entry which is preliminary data.</text>
</comment>
<dbReference type="InterPro" id="IPR012349">
    <property type="entry name" value="Split_barrel_FMN-bd"/>
</dbReference>
<keyword evidence="1 3" id="KW-0560">Oxidoreductase</keyword>
<dbReference type="EMBL" id="JBHTCO010000019">
    <property type="protein sequence ID" value="MFC7394133.1"/>
    <property type="molecule type" value="Genomic_DNA"/>
</dbReference>
<accession>A0ABW2Q3B3</accession>
<dbReference type="Pfam" id="PF01613">
    <property type="entry name" value="Flavin_Reduct"/>
    <property type="match status" value="1"/>
</dbReference>
<evidence type="ECO:0000313" key="4">
    <source>
        <dbReference type="Proteomes" id="UP001596505"/>
    </source>
</evidence>
<dbReference type="EC" id="1.-.-.-" evidence="3"/>
<dbReference type="InterPro" id="IPR050268">
    <property type="entry name" value="NADH-dep_flavin_reductase"/>
</dbReference>
<reference evidence="4" key="1">
    <citation type="journal article" date="2019" name="Int. J. Syst. Evol. Microbiol.">
        <title>The Global Catalogue of Microorganisms (GCM) 10K type strain sequencing project: providing services to taxonomists for standard genome sequencing and annotation.</title>
        <authorList>
            <consortium name="The Broad Institute Genomics Platform"/>
            <consortium name="The Broad Institute Genome Sequencing Center for Infectious Disease"/>
            <person name="Wu L."/>
            <person name="Ma J."/>
        </authorList>
    </citation>
    <scope>NUCLEOTIDE SEQUENCE [LARGE SCALE GENOMIC DNA]</scope>
    <source>
        <strain evidence="4">CGMCC 1.16305</strain>
    </source>
</reference>
<dbReference type="Gene3D" id="2.30.110.10">
    <property type="entry name" value="Electron Transport, Fmn-binding Protein, Chain A"/>
    <property type="match status" value="1"/>
</dbReference>
<name>A0ABW2Q3B3_9BACL</name>
<dbReference type="PANTHER" id="PTHR30466">
    <property type="entry name" value="FLAVIN REDUCTASE"/>
    <property type="match status" value="1"/>
</dbReference>
<organism evidence="3 4">
    <name type="scientific">Scopulibacillus cellulosilyticus</name>
    <dbReference type="NCBI Taxonomy" id="2665665"/>
    <lineage>
        <taxon>Bacteria</taxon>
        <taxon>Bacillati</taxon>
        <taxon>Bacillota</taxon>
        <taxon>Bacilli</taxon>
        <taxon>Bacillales</taxon>
        <taxon>Sporolactobacillaceae</taxon>
        <taxon>Scopulibacillus</taxon>
    </lineage>
</organism>
<keyword evidence="4" id="KW-1185">Reference proteome</keyword>
<proteinExistence type="predicted"/>
<dbReference type="Proteomes" id="UP001596505">
    <property type="component" value="Unassembled WGS sequence"/>
</dbReference>
<dbReference type="SUPFAM" id="SSF50475">
    <property type="entry name" value="FMN-binding split barrel"/>
    <property type="match status" value="1"/>
</dbReference>
<gene>
    <name evidence="3" type="ORF">ACFQRG_14345</name>
</gene>
<sequence>MDQRQFRDISGSFATGVTVITTKSECGHPIGMTANSFTSLSLNPPLILFNIAKSSSLYDAFMKSNIFAVNILSAEQENLSRQFSKKNIDRFEGIGYEEDVTGSPILKDVLGYFDCVVKSRYDGGDHTIIIGETKNGAVKDGDPLIFYRGKYARLESSRMIIGK</sequence>
<evidence type="ECO:0000256" key="1">
    <source>
        <dbReference type="ARBA" id="ARBA00023002"/>
    </source>
</evidence>
<dbReference type="PANTHER" id="PTHR30466:SF1">
    <property type="entry name" value="FMN REDUCTASE (NADH) RUTF"/>
    <property type="match status" value="1"/>
</dbReference>
<feature type="domain" description="Flavin reductase like" evidence="2">
    <location>
        <begin position="10"/>
        <end position="153"/>
    </location>
</feature>
<evidence type="ECO:0000259" key="2">
    <source>
        <dbReference type="SMART" id="SM00903"/>
    </source>
</evidence>
<dbReference type="RefSeq" id="WP_380967195.1">
    <property type="nucleotide sequence ID" value="NZ_JBHTCO010000019.1"/>
</dbReference>
<evidence type="ECO:0000313" key="3">
    <source>
        <dbReference type="EMBL" id="MFC7394133.1"/>
    </source>
</evidence>
<dbReference type="GO" id="GO:0016491">
    <property type="term" value="F:oxidoreductase activity"/>
    <property type="evidence" value="ECO:0007669"/>
    <property type="project" value="UniProtKB-KW"/>
</dbReference>
<dbReference type="InterPro" id="IPR002563">
    <property type="entry name" value="Flavin_Rdtase-like_dom"/>
</dbReference>